<comment type="caution">
    <text evidence="2">The sequence shown here is derived from an EMBL/GenBank/DDBJ whole genome shotgun (WGS) entry which is preliminary data.</text>
</comment>
<evidence type="ECO:0000313" key="3">
    <source>
        <dbReference type="Proteomes" id="UP000226442"/>
    </source>
</evidence>
<protein>
    <recommendedName>
        <fullName evidence="4">Trypsin</fullName>
    </recommendedName>
</protein>
<keyword evidence="1" id="KW-0812">Transmembrane</keyword>
<dbReference type="RefSeq" id="WP_096829405.1">
    <property type="nucleotide sequence ID" value="NZ_NXIB02000029.1"/>
</dbReference>
<keyword evidence="3" id="KW-1185">Reference proteome</keyword>
<name>A0A2G4F321_9CYAN</name>
<dbReference type="AlphaFoldDB" id="A0A2G4F321"/>
<accession>A0A2G4F321</accession>
<dbReference type="NCBIfam" id="NF037970">
    <property type="entry name" value="vanZ_1"/>
    <property type="match status" value="1"/>
</dbReference>
<feature type="transmembrane region" description="Helical" evidence="1">
    <location>
        <begin position="44"/>
        <end position="61"/>
    </location>
</feature>
<organism evidence="2 3">
    <name type="scientific">Tychonema bourrellyi FEM_GT703</name>
    <dbReference type="NCBI Taxonomy" id="2040638"/>
    <lineage>
        <taxon>Bacteria</taxon>
        <taxon>Bacillati</taxon>
        <taxon>Cyanobacteriota</taxon>
        <taxon>Cyanophyceae</taxon>
        <taxon>Oscillatoriophycideae</taxon>
        <taxon>Oscillatoriales</taxon>
        <taxon>Microcoleaceae</taxon>
        <taxon>Tychonema</taxon>
    </lineage>
</organism>
<feature type="transmembrane region" description="Helical" evidence="1">
    <location>
        <begin position="98"/>
        <end position="117"/>
    </location>
</feature>
<keyword evidence="1" id="KW-1133">Transmembrane helix</keyword>
<proteinExistence type="predicted"/>
<evidence type="ECO:0000256" key="1">
    <source>
        <dbReference type="SAM" id="Phobius"/>
    </source>
</evidence>
<dbReference type="EMBL" id="NXIB02000029">
    <property type="protein sequence ID" value="PHX56174.1"/>
    <property type="molecule type" value="Genomic_DNA"/>
</dbReference>
<evidence type="ECO:0008006" key="4">
    <source>
        <dbReference type="Google" id="ProtNLM"/>
    </source>
</evidence>
<dbReference type="OrthoDB" id="532191at2"/>
<dbReference type="Proteomes" id="UP000226442">
    <property type="component" value="Unassembled WGS sequence"/>
</dbReference>
<keyword evidence="1" id="KW-0472">Membrane</keyword>
<reference evidence="2" key="1">
    <citation type="submission" date="2017-10" db="EMBL/GenBank/DDBJ databases">
        <title>Draft genome sequence of the planktic cyanobacteria Tychonema bourrellyi isolated from alpine lentic freshwater.</title>
        <authorList>
            <person name="Tett A."/>
            <person name="Armanini F."/>
            <person name="Asnicar F."/>
            <person name="Boscaini A."/>
            <person name="Pasolli E."/>
            <person name="Zolfo M."/>
            <person name="Donati C."/>
            <person name="Salmaso N."/>
            <person name="Segata N."/>
        </authorList>
    </citation>
    <scope>NUCLEOTIDE SEQUENCE</scope>
    <source>
        <strain evidence="2">FEM_GT703</strain>
    </source>
</reference>
<feature type="transmembrane region" description="Helical" evidence="1">
    <location>
        <begin position="68"/>
        <end position="86"/>
    </location>
</feature>
<evidence type="ECO:0000313" key="2">
    <source>
        <dbReference type="EMBL" id="PHX56174.1"/>
    </source>
</evidence>
<gene>
    <name evidence="2" type="ORF">CP500_006950</name>
</gene>
<feature type="transmembrane region" description="Helical" evidence="1">
    <location>
        <begin position="7"/>
        <end position="32"/>
    </location>
</feature>
<sequence>MTLSKKFWIIACFVYLVIILSIMLVADMGLLANFSLARPPFDKLGHFVLYGIASFLCHRAISKRMINILNYPIPFGPAIFTIFTAAEEMLQAILPNRTASIEDFLFSFGGIVVFYWIGEICDRKKS</sequence>